<protein>
    <recommendedName>
        <fullName evidence="4">Diacylglycerol O-acyltransferase</fullName>
    </recommendedName>
</protein>
<feature type="compositionally biased region" description="Low complexity" evidence="1">
    <location>
        <begin position="239"/>
        <end position="250"/>
    </location>
</feature>
<evidence type="ECO:0008006" key="4">
    <source>
        <dbReference type="Google" id="ProtNLM"/>
    </source>
</evidence>
<feature type="compositionally biased region" description="Low complexity" evidence="1">
    <location>
        <begin position="260"/>
        <end position="276"/>
    </location>
</feature>
<gene>
    <name evidence="2" type="ORF">P3X46_014990</name>
</gene>
<evidence type="ECO:0000313" key="3">
    <source>
        <dbReference type="Proteomes" id="UP001174677"/>
    </source>
</evidence>
<dbReference type="Gene3D" id="3.40.30.10">
    <property type="entry name" value="Glutaredoxin"/>
    <property type="match status" value="1"/>
</dbReference>
<keyword evidence="3" id="KW-1185">Reference proteome</keyword>
<sequence>MEAAGVVSSPALRFSDAGVDNRSLKLRFRQLGMVNSRVSFKTRDDTGILSRGFSDSGHMQYYVSPSMGGGKKQKEKSKEIKTDMKKRLKLIKRLSKDLDLFGRTVTVEEYGSRLVHDFKGRTLLSDATEVLLAELQQLRSEQKEQKRKRKEEKARRKATLVKAKAKVDAGSSSSSTSSSPESSDSDCGVVMGISSFRSNALKQFIDHEIEQEQENNKEQATLAEISSSNQEEEQKNNKEQAMSAEISSSNQEEEQKNSKEQATLAEISSSNQEENNSFSLRSLREDCCNECSRSNNSIDHETSGIASGRRIEICMGGRCKKLGALALLEEFENKVGTEGAVVACKCMGKCKNGPNVRVQNESAKGSVQPPTNPLPLCIGVKLEDVDEIVRNFLGKDRNDNCLMATS</sequence>
<evidence type="ECO:0000313" key="2">
    <source>
        <dbReference type="EMBL" id="KAJ9171658.1"/>
    </source>
</evidence>
<evidence type="ECO:0000256" key="1">
    <source>
        <dbReference type="SAM" id="MobiDB-lite"/>
    </source>
</evidence>
<dbReference type="SUPFAM" id="SSF52833">
    <property type="entry name" value="Thioredoxin-like"/>
    <property type="match status" value="1"/>
</dbReference>
<comment type="caution">
    <text evidence="2">The sequence shown here is derived from an EMBL/GenBank/DDBJ whole genome shotgun (WGS) entry which is preliminary data.</text>
</comment>
<proteinExistence type="predicted"/>
<dbReference type="InterPro" id="IPR036249">
    <property type="entry name" value="Thioredoxin-like_sf"/>
</dbReference>
<feature type="region of interest" description="Disordered" evidence="1">
    <location>
        <begin position="140"/>
        <end position="190"/>
    </location>
</feature>
<reference evidence="2" key="1">
    <citation type="journal article" date="2023" name="Plant Biotechnol. J.">
        <title>Chromosome-level wild Hevea brasiliensis genome provides new tools for genomic-assisted breeding and valuable loci to elevate rubber yield.</title>
        <authorList>
            <person name="Cheng H."/>
            <person name="Song X."/>
            <person name="Hu Y."/>
            <person name="Wu T."/>
            <person name="Yang Q."/>
            <person name="An Z."/>
            <person name="Feng S."/>
            <person name="Deng Z."/>
            <person name="Wu W."/>
            <person name="Zeng X."/>
            <person name="Tu M."/>
            <person name="Wang X."/>
            <person name="Huang H."/>
        </authorList>
    </citation>
    <scope>NUCLEOTIDE SEQUENCE</scope>
    <source>
        <strain evidence="2">MT/VB/25A 57/8</strain>
    </source>
</reference>
<accession>A0ABQ9LWF8</accession>
<organism evidence="2 3">
    <name type="scientific">Hevea brasiliensis</name>
    <name type="common">Para rubber tree</name>
    <name type="synonym">Siphonia brasiliensis</name>
    <dbReference type="NCBI Taxonomy" id="3981"/>
    <lineage>
        <taxon>Eukaryota</taxon>
        <taxon>Viridiplantae</taxon>
        <taxon>Streptophyta</taxon>
        <taxon>Embryophyta</taxon>
        <taxon>Tracheophyta</taxon>
        <taxon>Spermatophyta</taxon>
        <taxon>Magnoliopsida</taxon>
        <taxon>eudicotyledons</taxon>
        <taxon>Gunneridae</taxon>
        <taxon>Pentapetalae</taxon>
        <taxon>rosids</taxon>
        <taxon>fabids</taxon>
        <taxon>Malpighiales</taxon>
        <taxon>Euphorbiaceae</taxon>
        <taxon>Crotonoideae</taxon>
        <taxon>Micrandreae</taxon>
        <taxon>Hevea</taxon>
    </lineage>
</organism>
<name>A0ABQ9LWF8_HEVBR</name>
<dbReference type="CDD" id="cd02980">
    <property type="entry name" value="TRX_Fd_family"/>
    <property type="match status" value="1"/>
</dbReference>
<feature type="compositionally biased region" description="Low complexity" evidence="1">
    <location>
        <begin position="171"/>
        <end position="182"/>
    </location>
</feature>
<feature type="compositionally biased region" description="Basic residues" evidence="1">
    <location>
        <begin position="145"/>
        <end position="159"/>
    </location>
</feature>
<dbReference type="Proteomes" id="UP001174677">
    <property type="component" value="Chromosome 9"/>
</dbReference>
<dbReference type="EMBL" id="JARPOI010000009">
    <property type="protein sequence ID" value="KAJ9171658.1"/>
    <property type="molecule type" value="Genomic_DNA"/>
</dbReference>
<feature type="region of interest" description="Disordered" evidence="1">
    <location>
        <begin position="212"/>
        <end position="276"/>
    </location>
</feature>